<protein>
    <submittedName>
        <fullName evidence="7">Complement component 8, gamma polypeptide</fullName>
    </submittedName>
</protein>
<dbReference type="GO" id="GO:0001848">
    <property type="term" value="F:complement binding"/>
    <property type="evidence" value="ECO:0007669"/>
    <property type="project" value="TreeGrafter"/>
</dbReference>
<comment type="subcellular location">
    <subcellularLocation>
        <location evidence="1">Secreted</location>
    </subcellularLocation>
</comment>
<dbReference type="PANTHER" id="PTHR47304">
    <property type="entry name" value="COMPLEMENT COMPONENT C8 GAMMA CHAIN"/>
    <property type="match status" value="1"/>
</dbReference>
<dbReference type="GO" id="GO:0006956">
    <property type="term" value="P:complement activation"/>
    <property type="evidence" value="ECO:0007669"/>
    <property type="project" value="InterPro"/>
</dbReference>
<dbReference type="SUPFAM" id="SSF50814">
    <property type="entry name" value="Lipocalins"/>
    <property type="match status" value="1"/>
</dbReference>
<dbReference type="PRINTS" id="PR01215">
    <property type="entry name" value="A1MCGLOBULIN"/>
</dbReference>
<feature type="domain" description="Lipocalin/cytosolic fatty-acid binding" evidence="6">
    <location>
        <begin position="51"/>
        <end position="183"/>
    </location>
</feature>
<evidence type="ECO:0000313" key="7">
    <source>
        <dbReference type="Ensembl" id="ENSPKIP00000010478.1"/>
    </source>
</evidence>
<dbReference type="GeneTree" id="ENSGT00440000034309"/>
<keyword evidence="4" id="KW-1015">Disulfide bond</keyword>
<dbReference type="Ensembl" id="ENSPKIT00000034611.1">
    <property type="protein sequence ID" value="ENSPKIP00000010478.1"/>
    <property type="gene ID" value="ENSPKIG00000025185.1"/>
</dbReference>
<evidence type="ECO:0000313" key="8">
    <source>
        <dbReference type="Proteomes" id="UP000261540"/>
    </source>
</evidence>
<dbReference type="InterPro" id="IPR043245">
    <property type="entry name" value="C8G"/>
</dbReference>
<evidence type="ECO:0000256" key="5">
    <source>
        <dbReference type="SAM" id="SignalP"/>
    </source>
</evidence>
<name>A0A3B3QWH8_9TELE</name>
<proteinExistence type="predicted"/>
<reference evidence="7" key="2">
    <citation type="submission" date="2025-09" db="UniProtKB">
        <authorList>
            <consortium name="Ensembl"/>
        </authorList>
    </citation>
    <scope>IDENTIFICATION</scope>
</reference>
<dbReference type="InterPro" id="IPR000566">
    <property type="entry name" value="Lipocln_cytosolic_FA-bd_dom"/>
</dbReference>
<dbReference type="Proteomes" id="UP000261540">
    <property type="component" value="Unplaced"/>
</dbReference>
<sequence length="218" mass="24879">MQATWFYVSVVTAFLLGPVGGTRARGRQRSPAQQPLSNIPAVHSLDLQRFSGRWLLNSVASKCRYLQENNFRLESTSMTLTASTSPTSPLIASTLRKNQQCWNITQEYIPTQSSSRFLIADRYDSIEVVVSETDYISYALLYYQKRDQVTMKLYGRSTQLPDSMLDRFEDLAEKQGISIDHVYPFPKYGGSRSSVACLYEYAAYPYVMRHITAQNCDF</sequence>
<dbReference type="GO" id="GO:0070062">
    <property type="term" value="C:extracellular exosome"/>
    <property type="evidence" value="ECO:0007669"/>
    <property type="project" value="TreeGrafter"/>
</dbReference>
<evidence type="ECO:0000256" key="2">
    <source>
        <dbReference type="ARBA" id="ARBA00022525"/>
    </source>
</evidence>
<reference evidence="7" key="1">
    <citation type="submission" date="2025-08" db="UniProtKB">
        <authorList>
            <consortium name="Ensembl"/>
        </authorList>
    </citation>
    <scope>IDENTIFICATION</scope>
</reference>
<keyword evidence="8" id="KW-1185">Reference proteome</keyword>
<dbReference type="InterPro" id="IPR012674">
    <property type="entry name" value="Calycin"/>
</dbReference>
<dbReference type="Pfam" id="PF00061">
    <property type="entry name" value="Lipocalin"/>
    <property type="match status" value="1"/>
</dbReference>
<dbReference type="STRING" id="1676925.ENSPKIP00000010478"/>
<dbReference type="AlphaFoldDB" id="A0A3B3QWH8"/>
<dbReference type="InterPro" id="IPR002968">
    <property type="entry name" value="A1-microglobln"/>
</dbReference>
<keyword evidence="2" id="KW-0964">Secreted</keyword>
<evidence type="ECO:0000259" key="6">
    <source>
        <dbReference type="Pfam" id="PF00061"/>
    </source>
</evidence>
<dbReference type="GO" id="GO:0072562">
    <property type="term" value="C:blood microparticle"/>
    <property type="evidence" value="ECO:0007669"/>
    <property type="project" value="TreeGrafter"/>
</dbReference>
<evidence type="ECO:0000256" key="3">
    <source>
        <dbReference type="ARBA" id="ARBA00022729"/>
    </source>
</evidence>
<dbReference type="PRINTS" id="PR00179">
    <property type="entry name" value="LIPOCALIN"/>
</dbReference>
<evidence type="ECO:0000256" key="1">
    <source>
        <dbReference type="ARBA" id="ARBA00004613"/>
    </source>
</evidence>
<dbReference type="GO" id="GO:0005579">
    <property type="term" value="C:membrane attack complex"/>
    <property type="evidence" value="ECO:0007669"/>
    <property type="project" value="InterPro"/>
</dbReference>
<dbReference type="Gene3D" id="2.40.128.20">
    <property type="match status" value="1"/>
</dbReference>
<feature type="signal peptide" evidence="5">
    <location>
        <begin position="1"/>
        <end position="21"/>
    </location>
</feature>
<dbReference type="PANTHER" id="PTHR47304:SF1">
    <property type="entry name" value="COMPLEMENT COMPONENT C8 GAMMA CHAIN"/>
    <property type="match status" value="1"/>
</dbReference>
<organism evidence="7 8">
    <name type="scientific">Paramormyrops kingsleyae</name>
    <dbReference type="NCBI Taxonomy" id="1676925"/>
    <lineage>
        <taxon>Eukaryota</taxon>
        <taxon>Metazoa</taxon>
        <taxon>Chordata</taxon>
        <taxon>Craniata</taxon>
        <taxon>Vertebrata</taxon>
        <taxon>Euteleostomi</taxon>
        <taxon>Actinopterygii</taxon>
        <taxon>Neopterygii</taxon>
        <taxon>Teleostei</taxon>
        <taxon>Osteoglossocephala</taxon>
        <taxon>Osteoglossomorpha</taxon>
        <taxon>Osteoglossiformes</taxon>
        <taxon>Mormyridae</taxon>
        <taxon>Paramormyrops</taxon>
    </lineage>
</organism>
<feature type="chain" id="PRO_5017455232" evidence="5">
    <location>
        <begin position="22"/>
        <end position="218"/>
    </location>
</feature>
<evidence type="ECO:0000256" key="4">
    <source>
        <dbReference type="ARBA" id="ARBA00023157"/>
    </source>
</evidence>
<keyword evidence="3 5" id="KW-0732">Signal</keyword>
<accession>A0A3B3QWH8</accession>